<reference evidence="2 3" key="1">
    <citation type="submission" date="2020-05" db="EMBL/GenBank/DDBJ databases">
        <title>Draft genome sequence of Clostridium cochlearium strain AGROS13 isolated from a sheep dairy farm in New Zealand.</title>
        <authorList>
            <person name="Gupta T.B."/>
            <person name="Jauregui R."/>
            <person name="Risson A.N."/>
            <person name="Brightwell G."/>
            <person name="Maclean P."/>
        </authorList>
    </citation>
    <scope>NUCLEOTIDE SEQUENCE [LARGE SCALE GENOMIC DNA]</scope>
    <source>
        <strain evidence="2 3">AGROS13</strain>
    </source>
</reference>
<evidence type="ECO:0000313" key="3">
    <source>
        <dbReference type="Proteomes" id="UP000528432"/>
    </source>
</evidence>
<gene>
    <name evidence="2" type="ORF">HMJ28_12915</name>
</gene>
<proteinExistence type="predicted"/>
<comment type="caution">
    <text evidence="2">The sequence shown here is derived from an EMBL/GenBank/DDBJ whole genome shotgun (WGS) entry which is preliminary data.</text>
</comment>
<evidence type="ECO:0000313" key="2">
    <source>
        <dbReference type="EMBL" id="NOH17264.1"/>
    </source>
</evidence>
<dbReference type="InterPro" id="IPR018647">
    <property type="entry name" value="SLFN_3-like_DNA/RNA_helicase"/>
</dbReference>
<dbReference type="Pfam" id="PF09848">
    <property type="entry name" value="SLFN-g3_helicase"/>
    <property type="match status" value="1"/>
</dbReference>
<dbReference type="AlphaFoldDB" id="A0A7Y4DEZ3"/>
<dbReference type="RefSeq" id="WP_171304074.1">
    <property type="nucleotide sequence ID" value="NZ_JABFIF010000044.1"/>
</dbReference>
<dbReference type="EMBL" id="JABFIF010000044">
    <property type="protein sequence ID" value="NOH17264.1"/>
    <property type="molecule type" value="Genomic_DNA"/>
</dbReference>
<protein>
    <submittedName>
        <fullName evidence="2">DUF2075 domain-containing protein</fullName>
    </submittedName>
</protein>
<feature type="domain" description="Schlafen group 3-like DNA/RNA helicase" evidence="1">
    <location>
        <begin position="14"/>
        <end position="158"/>
    </location>
</feature>
<sequence>MIDGNIKDASELAPSILDAGFNMYVTQDLNAAKEYCIQRYAGSETKRYGLMASSKAYCLSKYGMKLVFQPDVAAWFNKKASEAGSCCELKITISEFDCQGLKIDMPIVGWGNDMLWDGGGWKKFKLDQSVDSEANTYRINSYRVLLTRGRDGFITFVPPTDEFQSVYDALVGAGVEVL</sequence>
<organism evidence="2 3">
    <name type="scientific">Clostridium cochlearium</name>
    <dbReference type="NCBI Taxonomy" id="1494"/>
    <lineage>
        <taxon>Bacteria</taxon>
        <taxon>Bacillati</taxon>
        <taxon>Bacillota</taxon>
        <taxon>Clostridia</taxon>
        <taxon>Eubacteriales</taxon>
        <taxon>Clostridiaceae</taxon>
        <taxon>Clostridium</taxon>
    </lineage>
</organism>
<accession>A0A7Y4DEZ3</accession>
<dbReference type="Proteomes" id="UP000528432">
    <property type="component" value="Unassembled WGS sequence"/>
</dbReference>
<evidence type="ECO:0000259" key="1">
    <source>
        <dbReference type="Pfam" id="PF09848"/>
    </source>
</evidence>
<name>A0A7Y4DEZ3_CLOCO</name>